<evidence type="ECO:0000313" key="4">
    <source>
        <dbReference type="Proteomes" id="UP000195221"/>
    </source>
</evidence>
<accession>A0A242MT87</accession>
<proteinExistence type="predicted"/>
<evidence type="ECO:0000313" key="3">
    <source>
        <dbReference type="Proteomes" id="UP000194546"/>
    </source>
</evidence>
<dbReference type="EMBL" id="NBTZ01000122">
    <property type="protein sequence ID" value="OTP68944.1"/>
    <property type="molecule type" value="Genomic_DNA"/>
</dbReference>
<comment type="caution">
    <text evidence="2">The sequence shown here is derived from an EMBL/GenBank/DDBJ whole genome shotgun (WGS) entry which is preliminary data.</text>
</comment>
<gene>
    <name evidence="2" type="ORF">PAMC26510_16185</name>
    <name evidence="1" type="ORF">PAMC26577_31890</name>
</gene>
<dbReference type="GO" id="GO:0016787">
    <property type="term" value="F:hydrolase activity"/>
    <property type="evidence" value="ECO:0007669"/>
    <property type="project" value="UniProtKB-KW"/>
</dbReference>
<dbReference type="Proteomes" id="UP000195221">
    <property type="component" value="Unassembled WGS sequence"/>
</dbReference>
<dbReference type="EMBL" id="NBTY01000084">
    <property type="protein sequence ID" value="OTP74467.1"/>
    <property type="molecule type" value="Genomic_DNA"/>
</dbReference>
<name>A0A242MT87_CABSO</name>
<evidence type="ECO:0000313" key="2">
    <source>
        <dbReference type="EMBL" id="OTP74467.1"/>
    </source>
</evidence>
<protein>
    <submittedName>
        <fullName evidence="2">Putative hydrolase</fullName>
    </submittedName>
</protein>
<keyword evidence="2" id="KW-0378">Hydrolase</keyword>
<evidence type="ECO:0000313" key="1">
    <source>
        <dbReference type="EMBL" id="OTP68944.1"/>
    </source>
</evidence>
<sequence length="99" mass="10771">MKELVKPLKTYKGYEIHPLIYPRGARQGAAVRAADTGYEASVRICRAPPAGEEATGESRVFRIEQDGSFENGGQARRACLLHAEKLIDGQIDGQSVADL</sequence>
<dbReference type="AlphaFoldDB" id="A0A242MT87"/>
<organism evidence="2 3">
    <name type="scientific">Caballeronia sordidicola</name>
    <name type="common">Burkholderia sordidicola</name>
    <dbReference type="NCBI Taxonomy" id="196367"/>
    <lineage>
        <taxon>Bacteria</taxon>
        <taxon>Pseudomonadati</taxon>
        <taxon>Pseudomonadota</taxon>
        <taxon>Betaproteobacteria</taxon>
        <taxon>Burkholderiales</taxon>
        <taxon>Burkholderiaceae</taxon>
        <taxon>Caballeronia</taxon>
    </lineage>
</organism>
<reference evidence="2 3" key="1">
    <citation type="submission" date="2017-03" db="EMBL/GenBank/DDBJ databases">
        <title>Genome analysis of strain PAMC 26510.</title>
        <authorList>
            <person name="Oh H.-M."/>
            <person name="Yang J.-A."/>
        </authorList>
    </citation>
    <scope>NUCLEOTIDE SEQUENCE [LARGE SCALE GENOMIC DNA]</scope>
    <source>
        <strain evidence="2 3">PAMC 26510</strain>
    </source>
</reference>
<reference evidence="1 4" key="2">
    <citation type="submission" date="2017-03" db="EMBL/GenBank/DDBJ databases">
        <title>Genome analysis of strain PAMC 26577.</title>
        <authorList>
            <person name="Oh H.-M."/>
            <person name="Yang J.-A."/>
        </authorList>
    </citation>
    <scope>NUCLEOTIDE SEQUENCE [LARGE SCALE GENOMIC DNA]</scope>
    <source>
        <strain evidence="1 4">PAMC 26577</strain>
    </source>
</reference>
<dbReference type="Proteomes" id="UP000194546">
    <property type="component" value="Unassembled WGS sequence"/>
</dbReference>